<name>R0HE25_9BRAS</name>
<dbReference type="PANTHER" id="PTHR10621:SF38">
    <property type="entry name" value="UBIQUITIN DOMAIN-CONTAINING PROTEIN 7SL RNA1-RELATED"/>
    <property type="match status" value="1"/>
</dbReference>
<protein>
    <recommendedName>
        <fullName evidence="2">Ubiquitin-like domain-containing protein</fullName>
    </recommendedName>
</protein>
<dbReference type="GO" id="GO:0070628">
    <property type="term" value="F:proteasome binding"/>
    <property type="evidence" value="ECO:0007669"/>
    <property type="project" value="TreeGrafter"/>
</dbReference>
<feature type="compositionally biased region" description="Polar residues" evidence="1">
    <location>
        <begin position="126"/>
        <end position="142"/>
    </location>
</feature>
<dbReference type="KEGG" id="crb:17883718"/>
<dbReference type="EMBL" id="KB870810">
    <property type="protein sequence ID" value="EOA21988.1"/>
    <property type="molecule type" value="Genomic_DNA"/>
</dbReference>
<feature type="domain" description="Ubiquitin-like" evidence="2">
    <location>
        <begin position="228"/>
        <end position="307"/>
    </location>
</feature>
<organism evidence="3 4">
    <name type="scientific">Capsella rubella</name>
    <dbReference type="NCBI Taxonomy" id="81985"/>
    <lineage>
        <taxon>Eukaryota</taxon>
        <taxon>Viridiplantae</taxon>
        <taxon>Streptophyta</taxon>
        <taxon>Embryophyta</taxon>
        <taxon>Tracheophyta</taxon>
        <taxon>Spermatophyta</taxon>
        <taxon>Magnoliopsida</taxon>
        <taxon>eudicotyledons</taxon>
        <taxon>Gunneridae</taxon>
        <taxon>Pentapetalae</taxon>
        <taxon>rosids</taxon>
        <taxon>malvids</taxon>
        <taxon>Brassicales</taxon>
        <taxon>Brassicaceae</taxon>
        <taxon>Camelineae</taxon>
        <taxon>Capsella</taxon>
    </lineage>
</organism>
<dbReference type="SUPFAM" id="SSF54236">
    <property type="entry name" value="Ubiquitin-like"/>
    <property type="match status" value="2"/>
</dbReference>
<proteinExistence type="predicted"/>
<evidence type="ECO:0000256" key="1">
    <source>
        <dbReference type="SAM" id="MobiDB-lite"/>
    </source>
</evidence>
<feature type="region of interest" description="Disordered" evidence="1">
    <location>
        <begin position="123"/>
        <end position="142"/>
    </location>
</feature>
<dbReference type="Gene3D" id="3.10.20.90">
    <property type="entry name" value="Phosphatidylinositol 3-kinase Catalytic Subunit, Chain A, domain 1"/>
    <property type="match status" value="1"/>
</dbReference>
<dbReference type="Proteomes" id="UP000029121">
    <property type="component" value="Unassembled WGS sequence"/>
</dbReference>
<sequence>MKFLVEILSGSSLEIEVNLRDTLLEVKKKIEKSHRIPISKQTLIVDGIVILREDLTVEQCRIFRDSCLQLDVSTEDNPNHNNEDLVPQTEQPPEPWISVEEYFERQGWPLTAEEIKKIYSYRPDESTQQSSTIQDLSESVGSSNGYEVLHQTEQSPSSNSVKETVNIQDLSMKVGSNNNVSNMMKVSTKNRNKNVQMRQRKPSPQLNSAKETTAKIQDSPVKVKSNNIITELKVLVSPMNILVDVNSTDVVRKVREEMVRSQQRGDIKKLPQDGYILIHKKKILIEDQSFEWNGVENGDTVVVVPRRFFKETSKVQG</sequence>
<feature type="compositionally biased region" description="Polar residues" evidence="1">
    <location>
        <begin position="193"/>
        <end position="212"/>
    </location>
</feature>
<dbReference type="OrthoDB" id="1916003at2759"/>
<feature type="region of interest" description="Disordered" evidence="1">
    <location>
        <begin position="190"/>
        <end position="212"/>
    </location>
</feature>
<dbReference type="STRING" id="81985.R0HE25"/>
<dbReference type="eggNOG" id="KOG0001">
    <property type="taxonomic scope" value="Eukaryota"/>
</dbReference>
<dbReference type="Pfam" id="PF00240">
    <property type="entry name" value="ubiquitin"/>
    <property type="match status" value="1"/>
</dbReference>
<evidence type="ECO:0000313" key="3">
    <source>
        <dbReference type="EMBL" id="EOA21988.1"/>
    </source>
</evidence>
<dbReference type="PANTHER" id="PTHR10621">
    <property type="entry name" value="UV EXCISION REPAIR PROTEIN RAD23"/>
    <property type="match status" value="1"/>
</dbReference>
<dbReference type="SMART" id="SM00213">
    <property type="entry name" value="UBQ"/>
    <property type="match status" value="2"/>
</dbReference>
<evidence type="ECO:0000259" key="2">
    <source>
        <dbReference type="PROSITE" id="PS50053"/>
    </source>
</evidence>
<dbReference type="AlphaFoldDB" id="R0HE25"/>
<dbReference type="InterPro" id="IPR000626">
    <property type="entry name" value="Ubiquitin-like_dom"/>
</dbReference>
<feature type="domain" description="Ubiquitin-like" evidence="2">
    <location>
        <begin position="1"/>
        <end position="77"/>
    </location>
</feature>
<dbReference type="GO" id="GO:0031593">
    <property type="term" value="F:polyubiquitin modification-dependent protein binding"/>
    <property type="evidence" value="ECO:0007669"/>
    <property type="project" value="TreeGrafter"/>
</dbReference>
<dbReference type="GO" id="GO:0043130">
    <property type="term" value="F:ubiquitin binding"/>
    <property type="evidence" value="ECO:0007669"/>
    <property type="project" value="TreeGrafter"/>
</dbReference>
<dbReference type="PROSITE" id="PS50053">
    <property type="entry name" value="UBIQUITIN_2"/>
    <property type="match status" value="2"/>
</dbReference>
<gene>
    <name evidence="3" type="ORF">CARUB_v10002498mg</name>
</gene>
<accession>R0HE25</accession>
<keyword evidence="4" id="KW-1185">Reference proteome</keyword>
<dbReference type="FunFam" id="3.10.20.90:FF:000341">
    <property type="entry name" value="Ubiquitin-like superfamily protein"/>
    <property type="match status" value="1"/>
</dbReference>
<dbReference type="CDD" id="cd17039">
    <property type="entry name" value="Ubl_ubiquitin_like"/>
    <property type="match status" value="1"/>
</dbReference>
<dbReference type="GO" id="GO:0043161">
    <property type="term" value="P:proteasome-mediated ubiquitin-dependent protein catabolic process"/>
    <property type="evidence" value="ECO:0007669"/>
    <property type="project" value="TreeGrafter"/>
</dbReference>
<dbReference type="InterPro" id="IPR029071">
    <property type="entry name" value="Ubiquitin-like_domsf"/>
</dbReference>
<reference evidence="4" key="1">
    <citation type="journal article" date="2013" name="Nat. Genet.">
        <title>The Capsella rubella genome and the genomic consequences of rapid mating system evolution.</title>
        <authorList>
            <person name="Slotte T."/>
            <person name="Hazzouri K.M."/>
            <person name="Agren J.A."/>
            <person name="Koenig D."/>
            <person name="Maumus F."/>
            <person name="Guo Y.L."/>
            <person name="Steige K."/>
            <person name="Platts A.E."/>
            <person name="Escobar J.S."/>
            <person name="Newman L.K."/>
            <person name="Wang W."/>
            <person name="Mandakova T."/>
            <person name="Vello E."/>
            <person name="Smith L.M."/>
            <person name="Henz S.R."/>
            <person name="Steffen J."/>
            <person name="Takuno S."/>
            <person name="Brandvain Y."/>
            <person name="Coop G."/>
            <person name="Andolfatto P."/>
            <person name="Hu T.T."/>
            <person name="Blanchette M."/>
            <person name="Clark R.M."/>
            <person name="Quesneville H."/>
            <person name="Nordborg M."/>
            <person name="Gaut B.S."/>
            <person name="Lysak M.A."/>
            <person name="Jenkins J."/>
            <person name="Grimwood J."/>
            <person name="Chapman J."/>
            <person name="Prochnik S."/>
            <person name="Shu S."/>
            <person name="Rokhsar D."/>
            <person name="Schmutz J."/>
            <person name="Weigel D."/>
            <person name="Wright S.I."/>
        </authorList>
    </citation>
    <scope>NUCLEOTIDE SEQUENCE [LARGE SCALE GENOMIC DNA]</scope>
    <source>
        <strain evidence="4">cv. Monte Gargano</strain>
    </source>
</reference>
<dbReference type="GO" id="GO:0005654">
    <property type="term" value="C:nucleoplasm"/>
    <property type="evidence" value="ECO:0007669"/>
    <property type="project" value="TreeGrafter"/>
</dbReference>
<evidence type="ECO:0000313" key="4">
    <source>
        <dbReference type="Proteomes" id="UP000029121"/>
    </source>
</evidence>
<dbReference type="GO" id="GO:0005829">
    <property type="term" value="C:cytosol"/>
    <property type="evidence" value="ECO:0007669"/>
    <property type="project" value="TreeGrafter"/>
</dbReference>